<evidence type="ECO:0000256" key="3">
    <source>
        <dbReference type="RuleBase" id="RU000363"/>
    </source>
</evidence>
<dbReference type="PRINTS" id="PR00080">
    <property type="entry name" value="SDRFAMILY"/>
</dbReference>
<dbReference type="OrthoDB" id="4133661at2"/>
<organism evidence="4 5">
    <name type="scientific">Nonomuraea longispora</name>
    <dbReference type="NCBI Taxonomy" id="1848320"/>
    <lineage>
        <taxon>Bacteria</taxon>
        <taxon>Bacillati</taxon>
        <taxon>Actinomycetota</taxon>
        <taxon>Actinomycetes</taxon>
        <taxon>Streptosporangiales</taxon>
        <taxon>Streptosporangiaceae</taxon>
        <taxon>Nonomuraea</taxon>
    </lineage>
</organism>
<proteinExistence type="inferred from homology"/>
<dbReference type="PANTHER" id="PTHR24321">
    <property type="entry name" value="DEHYDROGENASES, SHORT CHAIN"/>
    <property type="match status" value="1"/>
</dbReference>
<dbReference type="Pfam" id="PF00106">
    <property type="entry name" value="adh_short"/>
    <property type="match status" value="1"/>
</dbReference>
<evidence type="ECO:0000256" key="1">
    <source>
        <dbReference type="ARBA" id="ARBA00006484"/>
    </source>
</evidence>
<name>A0A4R4NC67_9ACTN</name>
<protein>
    <submittedName>
        <fullName evidence="4">SDR family oxidoreductase</fullName>
    </submittedName>
</protein>
<evidence type="ECO:0000313" key="5">
    <source>
        <dbReference type="Proteomes" id="UP000295157"/>
    </source>
</evidence>
<keyword evidence="5" id="KW-1185">Reference proteome</keyword>
<dbReference type="InterPro" id="IPR020904">
    <property type="entry name" value="Sc_DH/Rdtase_CS"/>
</dbReference>
<sequence length="248" mass="25194">MTVALITGAGGGIGSAIARRLSRAGMSVAVADRDAVSGAAVAEEVGGLFIPLDVTRPEDNQAAVAKTISVYGRLDVAVLNAGVPGQCGLHDFTPERYRETMAIDLDGVVYGLDACVPALRPRGGSVVVVSSLAGLASSPDIFYAAAKHALIGLVRSAAMLVSADGIRVNALCPGLADTPIIAPFRQSLVDAGLVIADPDQIAETVELILADKRTGLAWVAQAGQAAAPVEYPRVTIAGTTGETSGHGR</sequence>
<reference evidence="4 5" key="1">
    <citation type="submission" date="2019-02" db="EMBL/GenBank/DDBJ databases">
        <title>Draft genome sequences of novel Actinobacteria.</title>
        <authorList>
            <person name="Sahin N."/>
            <person name="Ay H."/>
            <person name="Saygin H."/>
        </authorList>
    </citation>
    <scope>NUCLEOTIDE SEQUENCE [LARGE SCALE GENOMIC DNA]</scope>
    <source>
        <strain evidence="4 5">KC201</strain>
    </source>
</reference>
<comment type="caution">
    <text evidence="4">The sequence shown here is derived from an EMBL/GenBank/DDBJ whole genome shotgun (WGS) entry which is preliminary data.</text>
</comment>
<dbReference type="PROSITE" id="PS00061">
    <property type="entry name" value="ADH_SHORT"/>
    <property type="match status" value="1"/>
</dbReference>
<accession>A0A4R4NC67</accession>
<dbReference type="Proteomes" id="UP000295157">
    <property type="component" value="Unassembled WGS sequence"/>
</dbReference>
<dbReference type="EMBL" id="SMJZ01000063">
    <property type="protein sequence ID" value="TDC05854.1"/>
    <property type="molecule type" value="Genomic_DNA"/>
</dbReference>
<dbReference type="AlphaFoldDB" id="A0A4R4NC67"/>
<dbReference type="RefSeq" id="WP_132333775.1">
    <property type="nucleotide sequence ID" value="NZ_SMJZ01000063.1"/>
</dbReference>
<gene>
    <name evidence="4" type="ORF">E1267_18265</name>
</gene>
<dbReference type="Gene3D" id="3.40.50.720">
    <property type="entry name" value="NAD(P)-binding Rossmann-like Domain"/>
    <property type="match status" value="1"/>
</dbReference>
<dbReference type="InterPro" id="IPR036291">
    <property type="entry name" value="NAD(P)-bd_dom_sf"/>
</dbReference>
<dbReference type="PANTHER" id="PTHR24321:SF8">
    <property type="entry name" value="ESTRADIOL 17-BETA-DEHYDROGENASE 8-RELATED"/>
    <property type="match status" value="1"/>
</dbReference>
<evidence type="ECO:0000256" key="2">
    <source>
        <dbReference type="ARBA" id="ARBA00023002"/>
    </source>
</evidence>
<dbReference type="GO" id="GO:0016491">
    <property type="term" value="F:oxidoreductase activity"/>
    <property type="evidence" value="ECO:0007669"/>
    <property type="project" value="UniProtKB-KW"/>
</dbReference>
<comment type="similarity">
    <text evidence="1 3">Belongs to the short-chain dehydrogenases/reductases (SDR) family.</text>
</comment>
<keyword evidence="2" id="KW-0560">Oxidoreductase</keyword>
<evidence type="ECO:0000313" key="4">
    <source>
        <dbReference type="EMBL" id="TDC05854.1"/>
    </source>
</evidence>
<dbReference type="CDD" id="cd05233">
    <property type="entry name" value="SDR_c"/>
    <property type="match status" value="1"/>
</dbReference>
<dbReference type="InterPro" id="IPR002347">
    <property type="entry name" value="SDR_fam"/>
</dbReference>
<dbReference type="SUPFAM" id="SSF51735">
    <property type="entry name" value="NAD(P)-binding Rossmann-fold domains"/>
    <property type="match status" value="1"/>
</dbReference>
<dbReference type="PRINTS" id="PR00081">
    <property type="entry name" value="GDHRDH"/>
</dbReference>